<sequence>MKKFKLTLSIIVIALFICCKKNTEHINVDDTSTPAKNNGGGSQSQPSNATYYAKGKIDGVSFIWEVTNNHDSYSFGSSASSSFENGIAIGGVSGSISKIITNQMIQPVLDVEFKTMRVSYLEDKFTYLKSFITEGNWTFDTTDSYLVGSKNLRIKYVNKDGKVYFSSKGIQTGSTASVISTKVVPEQLGIPPSLDVKVSISCKLYPEDGTGNAVMLTDAELSLNIFNMI</sequence>
<keyword evidence="3" id="KW-1185">Reference proteome</keyword>
<dbReference type="Proteomes" id="UP001517367">
    <property type="component" value="Unassembled WGS sequence"/>
</dbReference>
<accession>A0ABW9JNZ1</accession>
<gene>
    <name evidence="2" type="ORF">E5L68_019795</name>
</gene>
<evidence type="ECO:0000313" key="2">
    <source>
        <dbReference type="EMBL" id="MFN0293631.1"/>
    </source>
</evidence>
<organism evidence="2 3">
    <name type="scientific">Pedobacter helvus</name>
    <dbReference type="NCBI Taxonomy" id="2563444"/>
    <lineage>
        <taxon>Bacteria</taxon>
        <taxon>Pseudomonadati</taxon>
        <taxon>Bacteroidota</taxon>
        <taxon>Sphingobacteriia</taxon>
        <taxon>Sphingobacteriales</taxon>
        <taxon>Sphingobacteriaceae</taxon>
        <taxon>Pedobacter</taxon>
    </lineage>
</organism>
<protein>
    <recommendedName>
        <fullName evidence="4">Lipid/polyisoprenoid-binding YceI-like domain-containing protein</fullName>
    </recommendedName>
</protein>
<dbReference type="RefSeq" id="WP_138729290.1">
    <property type="nucleotide sequence ID" value="NZ_SRMP02000050.1"/>
</dbReference>
<evidence type="ECO:0000256" key="1">
    <source>
        <dbReference type="SAM" id="MobiDB-lite"/>
    </source>
</evidence>
<dbReference type="EMBL" id="SRMP02000050">
    <property type="protein sequence ID" value="MFN0293631.1"/>
    <property type="molecule type" value="Genomic_DNA"/>
</dbReference>
<reference evidence="2 3" key="1">
    <citation type="submission" date="2024-12" db="EMBL/GenBank/DDBJ databases">
        <authorList>
            <person name="Hu S."/>
        </authorList>
    </citation>
    <scope>NUCLEOTIDE SEQUENCE [LARGE SCALE GENOMIC DNA]</scope>
    <source>
        <strain evidence="2 3">P-25</strain>
    </source>
</reference>
<evidence type="ECO:0008006" key="4">
    <source>
        <dbReference type="Google" id="ProtNLM"/>
    </source>
</evidence>
<feature type="region of interest" description="Disordered" evidence="1">
    <location>
        <begin position="28"/>
        <end position="47"/>
    </location>
</feature>
<name>A0ABW9JNZ1_9SPHI</name>
<evidence type="ECO:0000313" key="3">
    <source>
        <dbReference type="Proteomes" id="UP001517367"/>
    </source>
</evidence>
<proteinExistence type="predicted"/>
<comment type="caution">
    <text evidence="2">The sequence shown here is derived from an EMBL/GenBank/DDBJ whole genome shotgun (WGS) entry which is preliminary data.</text>
</comment>